<feature type="transmembrane region" description="Helical" evidence="10">
    <location>
        <begin position="98"/>
        <end position="121"/>
    </location>
</feature>
<dbReference type="FunFam" id="3.10.580.10:FF:000002">
    <property type="entry name" value="Magnesium/cobalt efflux protein CorC"/>
    <property type="match status" value="1"/>
</dbReference>
<dbReference type="GO" id="GO:0005886">
    <property type="term" value="C:plasma membrane"/>
    <property type="evidence" value="ECO:0007669"/>
    <property type="project" value="UniProtKB-SubCell"/>
</dbReference>
<dbReference type="SUPFAM" id="SSF54631">
    <property type="entry name" value="CBS-domain pair"/>
    <property type="match status" value="1"/>
</dbReference>
<evidence type="ECO:0000256" key="4">
    <source>
        <dbReference type="ARBA" id="ARBA00022737"/>
    </source>
</evidence>
<feature type="transmembrane region" description="Helical" evidence="10">
    <location>
        <begin position="6"/>
        <end position="28"/>
    </location>
</feature>
<keyword evidence="5 9" id="KW-1133">Transmembrane helix</keyword>
<feature type="domain" description="CBS" evidence="11">
    <location>
        <begin position="285"/>
        <end position="344"/>
    </location>
</feature>
<dbReference type="Gene3D" id="3.10.580.10">
    <property type="entry name" value="CBS-domain"/>
    <property type="match status" value="1"/>
</dbReference>
<evidence type="ECO:0000256" key="6">
    <source>
        <dbReference type="ARBA" id="ARBA00023122"/>
    </source>
</evidence>
<dbReference type="Proteomes" id="UP000696931">
    <property type="component" value="Unassembled WGS sequence"/>
</dbReference>
<dbReference type="CDD" id="cd04590">
    <property type="entry name" value="CBS_pair_CorC_HlyC_assoc"/>
    <property type="match status" value="1"/>
</dbReference>
<evidence type="ECO:0000256" key="8">
    <source>
        <dbReference type="PROSITE-ProRule" id="PRU00703"/>
    </source>
</evidence>
<evidence type="ECO:0000256" key="1">
    <source>
        <dbReference type="ARBA" id="ARBA00004651"/>
    </source>
</evidence>
<dbReference type="InterPro" id="IPR044751">
    <property type="entry name" value="Ion_transp-like_CBS"/>
</dbReference>
<dbReference type="PANTHER" id="PTHR43099">
    <property type="entry name" value="UPF0053 PROTEIN YRKA"/>
    <property type="match status" value="1"/>
</dbReference>
<dbReference type="InterPro" id="IPR051676">
    <property type="entry name" value="UPF0053_domain"/>
</dbReference>
<dbReference type="EMBL" id="JACRIW010000105">
    <property type="protein sequence ID" value="MBI5170727.1"/>
    <property type="molecule type" value="Genomic_DNA"/>
</dbReference>
<reference evidence="13" key="1">
    <citation type="submission" date="2020-07" db="EMBL/GenBank/DDBJ databases">
        <title>Huge and variable diversity of episymbiotic CPR bacteria and DPANN archaea in groundwater ecosystems.</title>
        <authorList>
            <person name="He C.Y."/>
            <person name="Keren R."/>
            <person name="Whittaker M."/>
            <person name="Farag I.F."/>
            <person name="Doudna J."/>
            <person name="Cate J.H.D."/>
            <person name="Banfield J.F."/>
        </authorList>
    </citation>
    <scope>NUCLEOTIDE SEQUENCE</scope>
    <source>
        <strain evidence="13">NC_groundwater_1813_Pr3_B-0.1um_71_17</strain>
    </source>
</reference>
<gene>
    <name evidence="13" type="ORF">HZA61_14655</name>
</gene>
<protein>
    <submittedName>
        <fullName evidence="13">HlyC/CorC family transporter</fullName>
    </submittedName>
</protein>
<evidence type="ECO:0000256" key="7">
    <source>
        <dbReference type="ARBA" id="ARBA00023136"/>
    </source>
</evidence>
<evidence type="ECO:0000256" key="10">
    <source>
        <dbReference type="SAM" id="Phobius"/>
    </source>
</evidence>
<feature type="domain" description="CBS" evidence="11">
    <location>
        <begin position="223"/>
        <end position="283"/>
    </location>
</feature>
<dbReference type="PANTHER" id="PTHR43099:SF5">
    <property type="entry name" value="HLYC_CORC FAMILY TRANSPORTER"/>
    <property type="match status" value="1"/>
</dbReference>
<evidence type="ECO:0000313" key="13">
    <source>
        <dbReference type="EMBL" id="MBI5170727.1"/>
    </source>
</evidence>
<sequence length="346" mass="38328">MESAWLIALVPLFVAMNAFFVAIEFALVTIRWTRVEALVEANVPGAKLVQRAVENLNDSLAASQLGITFTSLALGWVGEPALAHLFEPLFHGLPPVQGYVLNHVLAVAMAFLCITYLHIVLGELVPRAIAIQHAERATLLLAGPLLAFRGLTRPLVMIMKGSGNRVIQWLRVPEPPAEQQVHSVDELDMLVEEGEEAGVIPTYQASYVRNVFELSDKTVADVMVPREKVASVAITATEDEILETSRETAHTRMPVWEGDPDNIVGVVNTKDLFHIFSLRGLVILMDAMYPATFVTPEMPVARVLATFRREKRQMAVVRDHDGRFLGIVTLEDILEEIVGEIEDEHD</sequence>
<dbReference type="PROSITE" id="PS51846">
    <property type="entry name" value="CNNM"/>
    <property type="match status" value="1"/>
</dbReference>
<keyword evidence="7 9" id="KW-0472">Membrane</keyword>
<dbReference type="Pfam" id="PF00571">
    <property type="entry name" value="CBS"/>
    <property type="match status" value="2"/>
</dbReference>
<accession>A0A933W9K4</accession>
<evidence type="ECO:0000256" key="9">
    <source>
        <dbReference type="PROSITE-ProRule" id="PRU01193"/>
    </source>
</evidence>
<dbReference type="PROSITE" id="PS51371">
    <property type="entry name" value="CBS"/>
    <property type="match status" value="2"/>
</dbReference>
<evidence type="ECO:0000259" key="11">
    <source>
        <dbReference type="PROSITE" id="PS51371"/>
    </source>
</evidence>
<evidence type="ECO:0000259" key="12">
    <source>
        <dbReference type="PROSITE" id="PS51846"/>
    </source>
</evidence>
<keyword evidence="4" id="KW-0677">Repeat</keyword>
<evidence type="ECO:0000313" key="14">
    <source>
        <dbReference type="Proteomes" id="UP000696931"/>
    </source>
</evidence>
<dbReference type="InterPro" id="IPR000644">
    <property type="entry name" value="CBS_dom"/>
</dbReference>
<dbReference type="InterPro" id="IPR046342">
    <property type="entry name" value="CBS_dom_sf"/>
</dbReference>
<evidence type="ECO:0000256" key="3">
    <source>
        <dbReference type="ARBA" id="ARBA00022692"/>
    </source>
</evidence>
<keyword evidence="6 8" id="KW-0129">CBS domain</keyword>
<evidence type="ECO:0000256" key="2">
    <source>
        <dbReference type="ARBA" id="ARBA00022475"/>
    </source>
</evidence>
<organism evidence="13 14">
    <name type="scientific">Eiseniibacteriota bacterium</name>
    <dbReference type="NCBI Taxonomy" id="2212470"/>
    <lineage>
        <taxon>Bacteria</taxon>
        <taxon>Candidatus Eiseniibacteriota</taxon>
    </lineage>
</organism>
<proteinExistence type="predicted"/>
<dbReference type="Pfam" id="PF01595">
    <property type="entry name" value="CNNM"/>
    <property type="match status" value="1"/>
</dbReference>
<dbReference type="InterPro" id="IPR002550">
    <property type="entry name" value="CNNM"/>
</dbReference>
<keyword evidence="3 9" id="KW-0812">Transmembrane</keyword>
<dbReference type="SMART" id="SM00116">
    <property type="entry name" value="CBS"/>
    <property type="match status" value="2"/>
</dbReference>
<dbReference type="AlphaFoldDB" id="A0A933W9K4"/>
<name>A0A933W9K4_UNCEI</name>
<comment type="subcellular location">
    <subcellularLocation>
        <location evidence="1">Cell membrane</location>
        <topology evidence="1">Multi-pass membrane protein</topology>
    </subcellularLocation>
</comment>
<evidence type="ECO:0000256" key="5">
    <source>
        <dbReference type="ARBA" id="ARBA00022989"/>
    </source>
</evidence>
<keyword evidence="2" id="KW-1003">Cell membrane</keyword>
<comment type="caution">
    <text evidence="13">The sequence shown here is derived from an EMBL/GenBank/DDBJ whole genome shotgun (WGS) entry which is preliminary data.</text>
</comment>
<feature type="domain" description="CNNM transmembrane" evidence="12">
    <location>
        <begin position="1"/>
        <end position="204"/>
    </location>
</feature>